<dbReference type="Gene3D" id="3.30.420.10">
    <property type="entry name" value="Ribonuclease H-like superfamily/Ribonuclease H"/>
    <property type="match status" value="1"/>
</dbReference>
<protein>
    <recommendedName>
        <fullName evidence="3">Integrase catalytic domain-containing protein</fullName>
    </recommendedName>
</protein>
<dbReference type="AlphaFoldDB" id="A0AAV0VLH8"/>
<dbReference type="PANTHER" id="PTHR47331:SF1">
    <property type="entry name" value="GAG-LIKE PROTEIN"/>
    <property type="match status" value="1"/>
</dbReference>
<name>A0AAV0VLH8_9HEMI</name>
<evidence type="ECO:0000313" key="2">
    <source>
        <dbReference type="Proteomes" id="UP001160148"/>
    </source>
</evidence>
<reference evidence="1 2" key="1">
    <citation type="submission" date="2023-01" db="EMBL/GenBank/DDBJ databases">
        <authorList>
            <person name="Whitehead M."/>
        </authorList>
    </citation>
    <scope>NUCLEOTIDE SEQUENCE [LARGE SCALE GENOMIC DNA]</scope>
</reference>
<dbReference type="EMBL" id="CARXXK010000001">
    <property type="protein sequence ID" value="CAI6344465.1"/>
    <property type="molecule type" value="Genomic_DNA"/>
</dbReference>
<dbReference type="PANTHER" id="PTHR47331">
    <property type="entry name" value="PHD-TYPE DOMAIN-CONTAINING PROTEIN"/>
    <property type="match status" value="1"/>
</dbReference>
<proteinExistence type="predicted"/>
<dbReference type="InterPro" id="IPR012337">
    <property type="entry name" value="RNaseH-like_sf"/>
</dbReference>
<sequence>MVIGYQSSFSSIGIGNCSIVGRRHCWRISDVYTGQKKGRITARSVISKCERCAREKPQFTQPLIGQLPLQRVEVQPPFGVTGIDFAGPLIIGSGLRRIAGTKAWVSLFGCFSARAVHLEVVENRSSIVFVAALRRFMERSDNGTNFVGAQNIPIHQSIPILAKEGIEWHFNPPSAPHFGGLWEGAVKSAKHHAEYLTQMQVRGKWTTED</sequence>
<evidence type="ECO:0000313" key="1">
    <source>
        <dbReference type="EMBL" id="CAI6344465.1"/>
    </source>
</evidence>
<organism evidence="1 2">
    <name type="scientific">Macrosiphum euphorbiae</name>
    <name type="common">potato aphid</name>
    <dbReference type="NCBI Taxonomy" id="13131"/>
    <lineage>
        <taxon>Eukaryota</taxon>
        <taxon>Metazoa</taxon>
        <taxon>Ecdysozoa</taxon>
        <taxon>Arthropoda</taxon>
        <taxon>Hexapoda</taxon>
        <taxon>Insecta</taxon>
        <taxon>Pterygota</taxon>
        <taxon>Neoptera</taxon>
        <taxon>Paraneoptera</taxon>
        <taxon>Hemiptera</taxon>
        <taxon>Sternorrhyncha</taxon>
        <taxon>Aphidomorpha</taxon>
        <taxon>Aphidoidea</taxon>
        <taxon>Aphididae</taxon>
        <taxon>Macrosiphini</taxon>
        <taxon>Macrosiphum</taxon>
    </lineage>
</organism>
<comment type="caution">
    <text evidence="1">The sequence shown here is derived from an EMBL/GenBank/DDBJ whole genome shotgun (WGS) entry which is preliminary data.</text>
</comment>
<dbReference type="GO" id="GO:0003676">
    <property type="term" value="F:nucleic acid binding"/>
    <property type="evidence" value="ECO:0007669"/>
    <property type="project" value="InterPro"/>
</dbReference>
<gene>
    <name evidence="1" type="ORF">MEUPH1_LOCUS1596</name>
</gene>
<keyword evidence="2" id="KW-1185">Reference proteome</keyword>
<evidence type="ECO:0008006" key="3">
    <source>
        <dbReference type="Google" id="ProtNLM"/>
    </source>
</evidence>
<accession>A0AAV0VLH8</accession>
<dbReference type="InterPro" id="IPR036397">
    <property type="entry name" value="RNaseH_sf"/>
</dbReference>
<dbReference type="Proteomes" id="UP001160148">
    <property type="component" value="Unassembled WGS sequence"/>
</dbReference>
<dbReference type="SUPFAM" id="SSF53098">
    <property type="entry name" value="Ribonuclease H-like"/>
    <property type="match status" value="1"/>
</dbReference>